<dbReference type="InterPro" id="IPR020846">
    <property type="entry name" value="MFS_dom"/>
</dbReference>
<dbReference type="PANTHER" id="PTHR23501">
    <property type="entry name" value="MAJOR FACILITATOR SUPERFAMILY"/>
    <property type="match status" value="1"/>
</dbReference>
<dbReference type="FunFam" id="1.20.1720.10:FF:000004">
    <property type="entry name" value="EmrB/QacA family drug resistance transporter"/>
    <property type="match status" value="1"/>
</dbReference>
<keyword evidence="3" id="KW-1003">Cell membrane</keyword>
<dbReference type="PROSITE" id="PS50850">
    <property type="entry name" value="MFS"/>
    <property type="match status" value="1"/>
</dbReference>
<dbReference type="Pfam" id="PF07690">
    <property type="entry name" value="MFS_1"/>
    <property type="match status" value="1"/>
</dbReference>
<feature type="domain" description="Major facilitator superfamily (MFS) profile" evidence="8">
    <location>
        <begin position="32"/>
        <end position="488"/>
    </location>
</feature>
<dbReference type="InterPro" id="IPR011701">
    <property type="entry name" value="MFS"/>
</dbReference>
<feature type="transmembrane region" description="Helical" evidence="7">
    <location>
        <begin position="250"/>
        <end position="266"/>
    </location>
</feature>
<evidence type="ECO:0000256" key="7">
    <source>
        <dbReference type="SAM" id="Phobius"/>
    </source>
</evidence>
<keyword evidence="6 7" id="KW-0472">Membrane</keyword>
<dbReference type="Gene3D" id="1.20.1250.20">
    <property type="entry name" value="MFS general substrate transporter like domains"/>
    <property type="match status" value="1"/>
</dbReference>
<accession>A0A1B9C1T4</accession>
<keyword evidence="4 7" id="KW-0812">Transmembrane</keyword>
<feature type="transmembrane region" description="Helical" evidence="7">
    <location>
        <begin position="466"/>
        <end position="483"/>
    </location>
</feature>
<evidence type="ECO:0000256" key="1">
    <source>
        <dbReference type="ARBA" id="ARBA00004651"/>
    </source>
</evidence>
<evidence type="ECO:0000256" key="3">
    <source>
        <dbReference type="ARBA" id="ARBA00022475"/>
    </source>
</evidence>
<feature type="transmembrane region" description="Helical" evidence="7">
    <location>
        <begin position="185"/>
        <end position="206"/>
    </location>
</feature>
<feature type="transmembrane region" description="Helical" evidence="7">
    <location>
        <begin position="66"/>
        <end position="85"/>
    </location>
</feature>
<feature type="transmembrane region" description="Helical" evidence="7">
    <location>
        <begin position="287"/>
        <end position="310"/>
    </location>
</feature>
<sequence length="503" mass="53210">MSTPQPATPNNPSTAISVQAAPFRLDWSARLMLFAVLSAIFLAAMDQTVVSTALPTIARDLHGLAHLPWIITAYLLTSTVCLPVYGKLGDLFGRKRLLQIAILIFLAGSALSGLAQSLDALVAFRALQGLGGGGLLVSAIAAISDFIPITQRGRYQGLVGAAFGLATLIGPFLGGFIVETLSWRWIFYINVPFGALSLGIIGLAFPARKKTPTPPLDLIGGLLLITGLSALVIFASVAGSTHALSGSGPWFLLAFGIGALIAFALVENFHPEPLLPLAFFRYRTFTLSVIISFFVGLAMLGSLSFLPLYLQDVRGFTPTDSGLEMLFLLFGMLGTSIFSGRWISRTQRYRAFPVFGTLLISVALGLLSTIGLTTTLWHIDGMLVVLGVGLGMTMQVLVLSAQLSVEQKHLGVATATASLFRSMGGTLGVAGFGAVFAHFIGGMSLSDTTAGLAYQSRIVQALHVDFRVAAAVSLGAFGCAWFLEEMHHLPARRSTISDDDSAG</sequence>
<reference evidence="9 10" key="1">
    <citation type="submission" date="2016-07" db="EMBL/GenBank/DDBJ databases">
        <title>Draft genome of a psychrotolerant acidophile Acidithiobacillus ferrivorans strain YL15.</title>
        <authorList>
            <person name="Peng T."/>
            <person name="Ma L."/>
            <person name="Nan M."/>
            <person name="An N."/>
            <person name="Wang M."/>
            <person name="Qiu G."/>
            <person name="Zeng W."/>
        </authorList>
    </citation>
    <scope>NUCLEOTIDE SEQUENCE [LARGE SCALE GENOMIC DNA]</scope>
    <source>
        <strain evidence="9 10">YL15</strain>
    </source>
</reference>
<feature type="transmembrane region" description="Helical" evidence="7">
    <location>
        <begin position="97"/>
        <end position="116"/>
    </location>
</feature>
<proteinExistence type="predicted"/>
<comment type="subcellular location">
    <subcellularLocation>
        <location evidence="1">Cell membrane</location>
        <topology evidence="1">Multi-pass membrane protein</topology>
    </subcellularLocation>
</comment>
<feature type="transmembrane region" description="Helical" evidence="7">
    <location>
        <begin position="31"/>
        <end position="54"/>
    </location>
</feature>
<dbReference type="PANTHER" id="PTHR23501:SF197">
    <property type="entry name" value="COMD"/>
    <property type="match status" value="1"/>
</dbReference>
<organism evidence="9 10">
    <name type="scientific">Acidithiobacillus ferrivorans</name>
    <dbReference type="NCBI Taxonomy" id="160808"/>
    <lineage>
        <taxon>Bacteria</taxon>
        <taxon>Pseudomonadati</taxon>
        <taxon>Pseudomonadota</taxon>
        <taxon>Acidithiobacillia</taxon>
        <taxon>Acidithiobacillales</taxon>
        <taxon>Acidithiobacillaceae</taxon>
        <taxon>Acidithiobacillus</taxon>
    </lineage>
</organism>
<feature type="transmembrane region" description="Helical" evidence="7">
    <location>
        <begin position="155"/>
        <end position="173"/>
    </location>
</feature>
<dbReference type="EMBL" id="MASQ01000030">
    <property type="protein sequence ID" value="OCB03928.1"/>
    <property type="molecule type" value="Genomic_DNA"/>
</dbReference>
<evidence type="ECO:0000259" key="8">
    <source>
        <dbReference type="PROSITE" id="PS50850"/>
    </source>
</evidence>
<dbReference type="SUPFAM" id="SSF103473">
    <property type="entry name" value="MFS general substrate transporter"/>
    <property type="match status" value="1"/>
</dbReference>
<feature type="transmembrane region" description="Helical" evidence="7">
    <location>
        <begin position="218"/>
        <end position="238"/>
    </location>
</feature>
<dbReference type="InterPro" id="IPR036259">
    <property type="entry name" value="MFS_trans_sf"/>
</dbReference>
<dbReference type="Proteomes" id="UP000093129">
    <property type="component" value="Unassembled WGS sequence"/>
</dbReference>
<evidence type="ECO:0000256" key="6">
    <source>
        <dbReference type="ARBA" id="ARBA00023136"/>
    </source>
</evidence>
<feature type="transmembrane region" description="Helical" evidence="7">
    <location>
        <begin position="426"/>
        <end position="446"/>
    </location>
</feature>
<feature type="transmembrane region" description="Helical" evidence="7">
    <location>
        <begin position="383"/>
        <end position="405"/>
    </location>
</feature>
<dbReference type="CDD" id="cd17502">
    <property type="entry name" value="MFS_Azr1_MDR_like"/>
    <property type="match status" value="1"/>
</dbReference>
<dbReference type="GO" id="GO:0022857">
    <property type="term" value="F:transmembrane transporter activity"/>
    <property type="evidence" value="ECO:0007669"/>
    <property type="project" value="InterPro"/>
</dbReference>
<protein>
    <submittedName>
        <fullName evidence="9">EmrB/QacA family drug resistance transporter</fullName>
    </submittedName>
</protein>
<keyword evidence="5 7" id="KW-1133">Transmembrane helix</keyword>
<feature type="transmembrane region" description="Helical" evidence="7">
    <location>
        <begin position="122"/>
        <end position="143"/>
    </location>
</feature>
<evidence type="ECO:0000256" key="4">
    <source>
        <dbReference type="ARBA" id="ARBA00022692"/>
    </source>
</evidence>
<name>A0A1B9C1T4_9PROT</name>
<evidence type="ECO:0000313" key="9">
    <source>
        <dbReference type="EMBL" id="OCB03928.1"/>
    </source>
</evidence>
<dbReference type="RefSeq" id="WP_065412505.1">
    <property type="nucleotide sequence ID" value="NZ_MASQ01000030.1"/>
</dbReference>
<evidence type="ECO:0000256" key="5">
    <source>
        <dbReference type="ARBA" id="ARBA00022989"/>
    </source>
</evidence>
<gene>
    <name evidence="9" type="ORF">BBC27_05655</name>
</gene>
<dbReference type="Gene3D" id="1.20.1720.10">
    <property type="entry name" value="Multidrug resistance protein D"/>
    <property type="match status" value="1"/>
</dbReference>
<feature type="transmembrane region" description="Helical" evidence="7">
    <location>
        <begin position="355"/>
        <end position="377"/>
    </location>
</feature>
<keyword evidence="2" id="KW-0813">Transport</keyword>
<evidence type="ECO:0000313" key="10">
    <source>
        <dbReference type="Proteomes" id="UP000093129"/>
    </source>
</evidence>
<dbReference type="PRINTS" id="PR01036">
    <property type="entry name" value="TCRTETB"/>
</dbReference>
<evidence type="ECO:0000256" key="2">
    <source>
        <dbReference type="ARBA" id="ARBA00022448"/>
    </source>
</evidence>
<feature type="transmembrane region" description="Helical" evidence="7">
    <location>
        <begin position="322"/>
        <end position="343"/>
    </location>
</feature>
<comment type="caution">
    <text evidence="9">The sequence shown here is derived from an EMBL/GenBank/DDBJ whole genome shotgun (WGS) entry which is preliminary data.</text>
</comment>
<dbReference type="GO" id="GO:0005886">
    <property type="term" value="C:plasma membrane"/>
    <property type="evidence" value="ECO:0007669"/>
    <property type="project" value="UniProtKB-SubCell"/>
</dbReference>
<dbReference type="AlphaFoldDB" id="A0A1B9C1T4"/>